<evidence type="ECO:0000313" key="1">
    <source>
        <dbReference type="EMBL" id="MDR7299496.1"/>
    </source>
</evidence>
<sequence length="554" mass="61005">MRNHLPESSFVGFSAYKLKTAVSLWKNPELNLAGEPADFAFATLPESADEAEMPERRVLLAERYGGIGAGANGGGARCGLLGDVQLKGVGCNPLLGKYSDRAHSSGEVTLKEALREALWGEIYSRALPHGAVRVLGIAETGTDTIYREPLQPDGHSPRVIVLRQPVLRPAHYLRAVDFIPREQAKGLASDAARTIAAVQMIQGGLTGKPPATHGASPKSLNDGLRVMAGRMAAQVAASQVKRIPHGQLNCSNVALDGRFIDFWTATGVSDYGRIILGKGCPEYWRMHTSFHPTFANLLFYLRHYLPAEVGREILPAAELIKHYDDQYHRQVHIEFLKLTGLPAPAISALPPRLVNDFQAVVQRLIRRGNEEPFKYPQMPPVMGRFHLNSILKVSAFDIDPVVLNQRVKPLIDDDDLRERLAISICAVRKAYIAKQPGKRWLSRAYVGINAVRRNSEIAELYRFNLEPELVVRFYGAPDASEIASFIHHTVARAHWIHGEFKDSAIPLAQMGLPGVSLMPAGLHNTSGQTISKKSLLEAFSESHPEIPMALKEHA</sequence>
<dbReference type="EMBL" id="JAVDXQ010000009">
    <property type="protein sequence ID" value="MDR7299496.1"/>
    <property type="molecule type" value="Genomic_DNA"/>
</dbReference>
<dbReference type="Proteomes" id="UP001180536">
    <property type="component" value="Unassembled WGS sequence"/>
</dbReference>
<evidence type="ECO:0000313" key="2">
    <source>
        <dbReference type="Proteomes" id="UP001180536"/>
    </source>
</evidence>
<name>A0ABU1ZIJ3_9BURK</name>
<proteinExistence type="predicted"/>
<accession>A0ABU1ZIJ3</accession>
<keyword evidence="2" id="KW-1185">Reference proteome</keyword>
<comment type="caution">
    <text evidence="1">The sequence shown here is derived from an EMBL/GenBank/DDBJ whole genome shotgun (WGS) entry which is preliminary data.</text>
</comment>
<dbReference type="RefSeq" id="WP_310349230.1">
    <property type="nucleotide sequence ID" value="NZ_JAVDXQ010000009.1"/>
</dbReference>
<organism evidence="1 2">
    <name type="scientific">Pelomonas aquatica</name>
    <dbReference type="NCBI Taxonomy" id="431058"/>
    <lineage>
        <taxon>Bacteria</taxon>
        <taxon>Pseudomonadati</taxon>
        <taxon>Pseudomonadota</taxon>
        <taxon>Betaproteobacteria</taxon>
        <taxon>Burkholderiales</taxon>
        <taxon>Sphaerotilaceae</taxon>
        <taxon>Roseateles</taxon>
    </lineage>
</organism>
<gene>
    <name evidence="1" type="ORF">J2X16_004866</name>
</gene>
<protein>
    <submittedName>
        <fullName evidence="1">Uncharacterized protein</fullName>
    </submittedName>
</protein>
<reference evidence="1 2" key="1">
    <citation type="submission" date="2023-07" db="EMBL/GenBank/DDBJ databases">
        <title>Sorghum-associated microbial communities from plants grown in Nebraska, USA.</title>
        <authorList>
            <person name="Schachtman D."/>
        </authorList>
    </citation>
    <scope>NUCLEOTIDE SEQUENCE [LARGE SCALE GENOMIC DNA]</scope>
    <source>
        <strain evidence="1 2">BE310</strain>
    </source>
</reference>